<proteinExistence type="predicted"/>
<feature type="transmembrane region" description="Helical" evidence="5">
    <location>
        <begin position="120"/>
        <end position="148"/>
    </location>
</feature>
<evidence type="ECO:0000313" key="10">
    <source>
        <dbReference type="Proteomes" id="UP000755577"/>
    </source>
</evidence>
<evidence type="ECO:0000259" key="6">
    <source>
        <dbReference type="PROSITE" id="PS50850"/>
    </source>
</evidence>
<reference evidence="8 9" key="1">
    <citation type="submission" date="2019-09" db="EMBL/GenBank/DDBJ databases">
        <authorList>
            <person name="Depoorter E."/>
        </authorList>
    </citation>
    <scope>NUCLEOTIDE SEQUENCE [LARGE SCALE GENOMIC DNA]</scope>
    <source>
        <strain evidence="8">LMG 20980</strain>
    </source>
</reference>
<dbReference type="CDD" id="cd17324">
    <property type="entry name" value="MFS_NepI_like"/>
    <property type="match status" value="1"/>
</dbReference>
<organism evidence="8 9">
    <name type="scientific">Burkholderia anthina</name>
    <dbReference type="NCBI Taxonomy" id="179879"/>
    <lineage>
        <taxon>Bacteria</taxon>
        <taxon>Pseudomonadati</taxon>
        <taxon>Pseudomonadota</taxon>
        <taxon>Betaproteobacteria</taxon>
        <taxon>Burkholderiales</taxon>
        <taxon>Burkholderiaceae</taxon>
        <taxon>Burkholderia</taxon>
        <taxon>Burkholderia cepacia complex</taxon>
    </lineage>
</organism>
<evidence type="ECO:0000313" key="9">
    <source>
        <dbReference type="Proteomes" id="UP000494201"/>
    </source>
</evidence>
<dbReference type="GeneID" id="56501684"/>
<dbReference type="SUPFAM" id="SSF103473">
    <property type="entry name" value="MFS general substrate transporter"/>
    <property type="match status" value="1"/>
</dbReference>
<gene>
    <name evidence="8" type="ORF">BAN20980_03636</name>
    <name evidence="7" type="ORF">JQK92_23700</name>
</gene>
<dbReference type="GO" id="GO:0022857">
    <property type="term" value="F:transmembrane transporter activity"/>
    <property type="evidence" value="ECO:0007669"/>
    <property type="project" value="InterPro"/>
</dbReference>
<feature type="domain" description="Major facilitator superfamily (MFS) profile" evidence="6">
    <location>
        <begin position="29"/>
        <end position="412"/>
    </location>
</feature>
<protein>
    <submittedName>
        <fullName evidence="7">MFS transporter</fullName>
    </submittedName>
    <submittedName>
        <fullName evidence="8">Membrane protein</fullName>
    </submittedName>
</protein>
<dbReference type="RefSeq" id="WP_174926919.1">
    <property type="nucleotide sequence ID" value="NZ_CABVLY010000013.1"/>
</dbReference>
<dbReference type="EMBL" id="JAFCIQ010000019">
    <property type="protein sequence ID" value="MBM2769427.1"/>
    <property type="molecule type" value="Genomic_DNA"/>
</dbReference>
<dbReference type="AlphaFoldDB" id="A0A6P2GCC2"/>
<feature type="region of interest" description="Disordered" evidence="4">
    <location>
        <begin position="1"/>
        <end position="21"/>
    </location>
</feature>
<evidence type="ECO:0000256" key="4">
    <source>
        <dbReference type="SAM" id="MobiDB-lite"/>
    </source>
</evidence>
<name>A0A6P2GCC2_9BURK</name>
<dbReference type="PANTHER" id="PTHR42910">
    <property type="entry name" value="TRANSPORTER SCO4007-RELATED"/>
    <property type="match status" value="1"/>
</dbReference>
<dbReference type="PROSITE" id="PS50850">
    <property type="entry name" value="MFS"/>
    <property type="match status" value="1"/>
</dbReference>
<feature type="transmembrane region" description="Helical" evidence="5">
    <location>
        <begin position="155"/>
        <end position="173"/>
    </location>
</feature>
<feature type="transmembrane region" description="Helical" evidence="5">
    <location>
        <begin position="383"/>
        <end position="406"/>
    </location>
</feature>
<reference evidence="7 10" key="2">
    <citation type="submission" date="2021-02" db="EMBL/GenBank/DDBJ databases">
        <title>Draft genome of the type strains Burkholderia anthina DSM16086.</title>
        <authorList>
            <person name="Hertel R."/>
            <person name="Meissner J."/>
            <person name="Poehlein A."/>
            <person name="Daniel R."/>
            <person name="Commichau F.M."/>
        </authorList>
    </citation>
    <scope>NUCLEOTIDE SEQUENCE [LARGE SCALE GENOMIC DNA]</scope>
    <source>
        <strain evidence="7 10">DSM 16086</strain>
    </source>
</reference>
<dbReference type="Pfam" id="PF07690">
    <property type="entry name" value="MFS_1"/>
    <property type="match status" value="1"/>
</dbReference>
<evidence type="ECO:0000313" key="8">
    <source>
        <dbReference type="EMBL" id="VVU50916.1"/>
    </source>
</evidence>
<evidence type="ECO:0000256" key="3">
    <source>
        <dbReference type="ARBA" id="ARBA00023136"/>
    </source>
</evidence>
<evidence type="ECO:0000256" key="5">
    <source>
        <dbReference type="SAM" id="Phobius"/>
    </source>
</evidence>
<keyword evidence="10" id="KW-1185">Reference proteome</keyword>
<dbReference type="EMBL" id="CABVLY010000013">
    <property type="protein sequence ID" value="VVU50916.1"/>
    <property type="molecule type" value="Genomic_DNA"/>
</dbReference>
<dbReference type="InterPro" id="IPR020846">
    <property type="entry name" value="MFS_dom"/>
</dbReference>
<feature type="transmembrane region" description="Helical" evidence="5">
    <location>
        <begin position="354"/>
        <end position="377"/>
    </location>
</feature>
<keyword evidence="2 5" id="KW-1133">Transmembrane helix</keyword>
<feature type="transmembrane region" description="Helical" evidence="5">
    <location>
        <begin position="29"/>
        <end position="49"/>
    </location>
</feature>
<dbReference type="PANTHER" id="PTHR42910:SF1">
    <property type="entry name" value="MAJOR FACILITATOR SUPERFAMILY (MFS) PROFILE DOMAIN-CONTAINING PROTEIN"/>
    <property type="match status" value="1"/>
</dbReference>
<evidence type="ECO:0000313" key="7">
    <source>
        <dbReference type="EMBL" id="MBM2769427.1"/>
    </source>
</evidence>
<sequence>MESSCHSGPVAANAAPHADRPADGTRASAALVALLAVCCAASVANVYYAQPLLDSIARDFGVSQAAVGGVITATQLGCALALLFVVPLGDLLNRKRLIAVQLLLLTAACIGVAASSTRIALLAGMVAVGLLGTAMTQGLIACSAALAGAGERGRVVGAAQGGVVIGLLAARSLAGVVTDVAGWRAVYLVSGALAIAMLVALSRLLPDTEAPRERIGYAALLGSMVTLLRTERVLRVRGAIALLMFAAFSIFWSALVLPLSAPPHSMSHTQIGAFGLVGALGAAAAARAGRLADRGLGEATTRAALALLAFSWLPLAFGGTSIALLVIGIVLLDVGGQAVHVVNQSMILGARPDAHARLVGCYMLFYSIGSGLGAIASTMMYAHAGWTGVCGLGAAVSVIAFVVWAATRARTRHVPATAHR</sequence>
<dbReference type="Gene3D" id="1.20.1250.20">
    <property type="entry name" value="MFS general substrate transporter like domains"/>
    <property type="match status" value="1"/>
</dbReference>
<feature type="transmembrane region" description="Helical" evidence="5">
    <location>
        <begin position="185"/>
        <end position="205"/>
    </location>
</feature>
<keyword evidence="1 5" id="KW-0812">Transmembrane</keyword>
<feature type="transmembrane region" description="Helical" evidence="5">
    <location>
        <begin position="239"/>
        <end position="259"/>
    </location>
</feature>
<keyword evidence="3 5" id="KW-0472">Membrane</keyword>
<evidence type="ECO:0000256" key="1">
    <source>
        <dbReference type="ARBA" id="ARBA00022692"/>
    </source>
</evidence>
<feature type="transmembrane region" description="Helical" evidence="5">
    <location>
        <begin position="97"/>
        <end position="114"/>
    </location>
</feature>
<evidence type="ECO:0000256" key="2">
    <source>
        <dbReference type="ARBA" id="ARBA00022989"/>
    </source>
</evidence>
<dbReference type="InterPro" id="IPR011701">
    <property type="entry name" value="MFS"/>
</dbReference>
<feature type="transmembrane region" description="Helical" evidence="5">
    <location>
        <begin position="61"/>
        <end position="85"/>
    </location>
</feature>
<accession>A0A6P2GCC2</accession>
<dbReference type="Proteomes" id="UP000494201">
    <property type="component" value="Unassembled WGS sequence"/>
</dbReference>
<dbReference type="Proteomes" id="UP000755577">
    <property type="component" value="Unassembled WGS sequence"/>
</dbReference>
<dbReference type="InterPro" id="IPR036259">
    <property type="entry name" value="MFS_trans_sf"/>
</dbReference>